<sequence length="117" mass="13299">MIRYRSATPVRRLGSRLVSGRFSEQKLRYGCKTRATNRTVRVKDQTSWRVQALALQNSGHYCGVQFENGVRRALSVLLATLFCLQEQSPLGHAPTRLGFRTGTWPQPRWRAASPGIR</sequence>
<dbReference type="AlphaFoldDB" id="A0A2C6JMR6"/>
<dbReference type="GeneID" id="94431885"/>
<comment type="caution">
    <text evidence="1">The sequence shown here is derived from an EMBL/GenBank/DDBJ whole genome shotgun (WGS) entry which is preliminary data.</text>
</comment>
<dbReference type="EMBL" id="MIGC01004811">
    <property type="protein sequence ID" value="PHJ17631.1"/>
    <property type="molecule type" value="Genomic_DNA"/>
</dbReference>
<organism evidence="1 2">
    <name type="scientific">Cystoisospora suis</name>
    <dbReference type="NCBI Taxonomy" id="483139"/>
    <lineage>
        <taxon>Eukaryota</taxon>
        <taxon>Sar</taxon>
        <taxon>Alveolata</taxon>
        <taxon>Apicomplexa</taxon>
        <taxon>Conoidasida</taxon>
        <taxon>Coccidia</taxon>
        <taxon>Eucoccidiorida</taxon>
        <taxon>Eimeriorina</taxon>
        <taxon>Sarcocystidae</taxon>
        <taxon>Cystoisospora</taxon>
    </lineage>
</organism>
<dbReference type="Proteomes" id="UP000221165">
    <property type="component" value="Unassembled WGS sequence"/>
</dbReference>
<keyword evidence="2" id="KW-1185">Reference proteome</keyword>
<dbReference type="RefSeq" id="XP_067919349.1">
    <property type="nucleotide sequence ID" value="XM_068068674.1"/>
</dbReference>
<dbReference type="VEuPathDB" id="ToxoDB:CSUI_008545"/>
<name>A0A2C6JMR6_9APIC</name>
<reference evidence="1 2" key="1">
    <citation type="journal article" date="2017" name="Int. J. Parasitol.">
        <title>The genome of the protozoan parasite Cystoisospora suis and a reverse vaccinology approach to identify vaccine candidates.</title>
        <authorList>
            <person name="Palmieri N."/>
            <person name="Shrestha A."/>
            <person name="Ruttkowski B."/>
            <person name="Beck T."/>
            <person name="Vogl C."/>
            <person name="Tomley F."/>
            <person name="Blake D.P."/>
            <person name="Joachim A."/>
        </authorList>
    </citation>
    <scope>NUCLEOTIDE SEQUENCE [LARGE SCALE GENOMIC DNA]</scope>
    <source>
        <strain evidence="1 2">Wien I</strain>
    </source>
</reference>
<evidence type="ECO:0000313" key="2">
    <source>
        <dbReference type="Proteomes" id="UP000221165"/>
    </source>
</evidence>
<accession>A0A2C6JMR6</accession>
<evidence type="ECO:0000313" key="1">
    <source>
        <dbReference type="EMBL" id="PHJ17631.1"/>
    </source>
</evidence>
<gene>
    <name evidence="1" type="ORF">CSUI_008545</name>
</gene>
<protein>
    <submittedName>
        <fullName evidence="1">Uncharacterized protein</fullName>
    </submittedName>
</protein>
<proteinExistence type="predicted"/>